<dbReference type="AlphaFoldDB" id="A0A6M0H279"/>
<dbReference type="Proteomes" id="UP000481872">
    <property type="component" value="Unassembled WGS sequence"/>
</dbReference>
<dbReference type="PANTHER" id="PTHR35804:SF1">
    <property type="entry name" value="LYSINE EXPORTER LYSO"/>
    <property type="match status" value="1"/>
</dbReference>
<accession>A0A6M0H279</accession>
<dbReference type="GO" id="GO:0005886">
    <property type="term" value="C:plasma membrane"/>
    <property type="evidence" value="ECO:0007669"/>
    <property type="project" value="TreeGrafter"/>
</dbReference>
<gene>
    <name evidence="2" type="ORF">G3M99_08545</name>
</gene>
<dbReference type="EMBL" id="JAAGPU010000013">
    <property type="protein sequence ID" value="NEU04900.1"/>
    <property type="molecule type" value="Genomic_DNA"/>
</dbReference>
<evidence type="ECO:0000256" key="1">
    <source>
        <dbReference type="SAM" id="Phobius"/>
    </source>
</evidence>
<protein>
    <submittedName>
        <fullName evidence="2">Lysine exporter LysO family protein</fullName>
    </submittedName>
</protein>
<dbReference type="RefSeq" id="WP_199869853.1">
    <property type="nucleotide sequence ID" value="NZ_JAAGPU010000013.1"/>
</dbReference>
<feature type="transmembrane region" description="Helical" evidence="1">
    <location>
        <begin position="61"/>
        <end position="86"/>
    </location>
</feature>
<comment type="caution">
    <text evidence="2">The sequence shown here is derived from an EMBL/GenBank/DDBJ whole genome shotgun (WGS) entry which is preliminary data.</text>
</comment>
<proteinExistence type="predicted"/>
<keyword evidence="1" id="KW-0812">Transmembrane</keyword>
<reference evidence="2 3" key="1">
    <citation type="submission" date="2020-02" db="EMBL/GenBank/DDBJ databases">
        <title>Genome assembly of a novel Clostridium senegalense strain.</title>
        <authorList>
            <person name="Gupta T.B."/>
            <person name="Jauregui R."/>
            <person name="Maclean P."/>
            <person name="Nawarathana A."/>
            <person name="Brightwell G."/>
        </authorList>
    </citation>
    <scope>NUCLEOTIDE SEQUENCE [LARGE SCALE GENOMIC DNA]</scope>
    <source>
        <strain evidence="2 3">AGRFS4</strain>
    </source>
</reference>
<dbReference type="PANTHER" id="PTHR35804">
    <property type="entry name" value="LYSINE EXPORTER LYSO"/>
    <property type="match status" value="1"/>
</dbReference>
<feature type="transmembrane region" description="Helical" evidence="1">
    <location>
        <begin position="31"/>
        <end position="49"/>
    </location>
</feature>
<sequence>MTIVILISMMIGILFGKFIFPEQIIGNMGNIANMALFMLIFLVGLDVGSNKKILRDIKETGLKVLIIPFGTIVGSLTGGLISGIIFKMPYNESLAVASGFGWYSLSAILLTDMANVANPNLGAIAFLSNVFREVMAVILIPILAKKLNNYTAIAPCGATSMDTTLPIVAKATNSEIGVISFINGVILSSLVPVFVTFFYNL</sequence>
<feature type="transmembrane region" description="Helical" evidence="1">
    <location>
        <begin position="123"/>
        <end position="144"/>
    </location>
</feature>
<dbReference type="InterPro" id="IPR005642">
    <property type="entry name" value="LysO"/>
</dbReference>
<evidence type="ECO:0000313" key="3">
    <source>
        <dbReference type="Proteomes" id="UP000481872"/>
    </source>
</evidence>
<organism evidence="2 3">
    <name type="scientific">Clostridium senegalense</name>
    <dbReference type="NCBI Taxonomy" id="1465809"/>
    <lineage>
        <taxon>Bacteria</taxon>
        <taxon>Bacillati</taxon>
        <taxon>Bacillota</taxon>
        <taxon>Clostridia</taxon>
        <taxon>Eubacteriales</taxon>
        <taxon>Clostridiaceae</taxon>
        <taxon>Clostridium</taxon>
    </lineage>
</organism>
<evidence type="ECO:0000313" key="2">
    <source>
        <dbReference type="EMBL" id="NEU04900.1"/>
    </source>
</evidence>
<feature type="transmembrane region" description="Helical" evidence="1">
    <location>
        <begin position="176"/>
        <end position="199"/>
    </location>
</feature>
<keyword evidence="1" id="KW-0472">Membrane</keyword>
<dbReference type="GO" id="GO:0015661">
    <property type="term" value="F:L-lysine efflux transmembrane transporter activity"/>
    <property type="evidence" value="ECO:0007669"/>
    <property type="project" value="InterPro"/>
</dbReference>
<keyword evidence="3" id="KW-1185">Reference proteome</keyword>
<name>A0A6M0H279_9CLOT</name>
<dbReference type="Pfam" id="PF03956">
    <property type="entry name" value="Lys_export"/>
    <property type="match status" value="1"/>
</dbReference>
<keyword evidence="1" id="KW-1133">Transmembrane helix</keyword>
<feature type="transmembrane region" description="Helical" evidence="1">
    <location>
        <begin position="92"/>
        <end position="111"/>
    </location>
</feature>